<accession>A0A2P4YIB3</accession>
<gene>
    <name evidence="6" type="ORF">PHPALM_5131</name>
</gene>
<reference evidence="6 7" key="1">
    <citation type="journal article" date="2017" name="Genome Biol. Evol.">
        <title>Phytophthora megakarya and P. palmivora, closely related causal agents of cacao black pod rot, underwent increases in genome sizes and gene numbers by different mechanisms.</title>
        <authorList>
            <person name="Ali S.S."/>
            <person name="Shao J."/>
            <person name="Lary D.J."/>
            <person name="Kronmiller B."/>
            <person name="Shen D."/>
            <person name="Strem M.D."/>
            <person name="Amoako-Attah I."/>
            <person name="Akrofi A.Y."/>
            <person name="Begoude B.A."/>
            <person name="Ten Hoopen G.M."/>
            <person name="Coulibaly K."/>
            <person name="Kebe B.I."/>
            <person name="Melnick R.L."/>
            <person name="Guiltinan M.J."/>
            <person name="Tyler B.M."/>
            <person name="Meinhardt L.W."/>
            <person name="Bailey B.A."/>
        </authorList>
    </citation>
    <scope>NUCLEOTIDE SEQUENCE [LARGE SCALE GENOMIC DNA]</scope>
    <source>
        <strain evidence="7">sbr112.9</strain>
    </source>
</reference>
<name>A0A2P4YIB3_9STRA</name>
<dbReference type="PANTHER" id="PTHR44329">
    <property type="entry name" value="SERINE/THREONINE-PROTEIN KINASE TNNI3K-RELATED"/>
    <property type="match status" value="1"/>
</dbReference>
<dbReference type="SMART" id="SM00220">
    <property type="entry name" value="S_TKc"/>
    <property type="match status" value="1"/>
</dbReference>
<comment type="caution">
    <text evidence="6">The sequence shown here is derived from an EMBL/GenBank/DDBJ whole genome shotgun (WGS) entry which is preliminary data.</text>
</comment>
<evidence type="ECO:0000256" key="4">
    <source>
        <dbReference type="PROSITE-ProRule" id="PRU10141"/>
    </source>
</evidence>
<keyword evidence="6" id="KW-0808">Transferase</keyword>
<dbReference type="InterPro" id="IPR008271">
    <property type="entry name" value="Ser/Thr_kinase_AS"/>
</dbReference>
<evidence type="ECO:0000256" key="2">
    <source>
        <dbReference type="ARBA" id="ARBA00022741"/>
    </source>
</evidence>
<dbReference type="SUPFAM" id="SSF56112">
    <property type="entry name" value="Protein kinase-like (PK-like)"/>
    <property type="match status" value="1"/>
</dbReference>
<dbReference type="PANTHER" id="PTHR44329:SF214">
    <property type="entry name" value="PROTEIN KINASE DOMAIN-CONTAINING PROTEIN"/>
    <property type="match status" value="1"/>
</dbReference>
<keyword evidence="7" id="KW-1185">Reference proteome</keyword>
<keyword evidence="1 6" id="KW-0723">Serine/threonine-protein kinase</keyword>
<dbReference type="PROSITE" id="PS00107">
    <property type="entry name" value="PROTEIN_KINASE_ATP"/>
    <property type="match status" value="1"/>
</dbReference>
<dbReference type="PROSITE" id="PS00108">
    <property type="entry name" value="PROTEIN_KINASE_ST"/>
    <property type="match status" value="1"/>
</dbReference>
<dbReference type="Gene3D" id="1.10.510.10">
    <property type="entry name" value="Transferase(Phosphotransferase) domain 1"/>
    <property type="match status" value="1"/>
</dbReference>
<organism evidence="6 7">
    <name type="scientific">Phytophthora palmivora</name>
    <dbReference type="NCBI Taxonomy" id="4796"/>
    <lineage>
        <taxon>Eukaryota</taxon>
        <taxon>Sar</taxon>
        <taxon>Stramenopiles</taxon>
        <taxon>Oomycota</taxon>
        <taxon>Peronosporomycetes</taxon>
        <taxon>Peronosporales</taxon>
        <taxon>Peronosporaceae</taxon>
        <taxon>Phytophthora</taxon>
    </lineage>
</organism>
<evidence type="ECO:0000256" key="1">
    <source>
        <dbReference type="ARBA" id="ARBA00022527"/>
    </source>
</evidence>
<keyword evidence="3 4" id="KW-0067">ATP-binding</keyword>
<dbReference type="InterPro" id="IPR011009">
    <property type="entry name" value="Kinase-like_dom_sf"/>
</dbReference>
<feature type="binding site" evidence="4">
    <location>
        <position position="268"/>
    </location>
    <ligand>
        <name>ATP</name>
        <dbReference type="ChEBI" id="CHEBI:30616"/>
    </ligand>
</feature>
<keyword evidence="6" id="KW-0418">Kinase</keyword>
<protein>
    <submittedName>
        <fullName evidence="6">Serine/threonine protein Kinase</fullName>
    </submittedName>
</protein>
<dbReference type="InterPro" id="IPR000719">
    <property type="entry name" value="Prot_kinase_dom"/>
</dbReference>
<dbReference type="AlphaFoldDB" id="A0A2P4YIB3"/>
<dbReference type="GO" id="GO:0004674">
    <property type="term" value="F:protein serine/threonine kinase activity"/>
    <property type="evidence" value="ECO:0007669"/>
    <property type="project" value="UniProtKB-KW"/>
</dbReference>
<dbReference type="InterPro" id="IPR051681">
    <property type="entry name" value="Ser/Thr_Kinases-Pseudokinases"/>
</dbReference>
<dbReference type="Pfam" id="PF07714">
    <property type="entry name" value="PK_Tyr_Ser-Thr"/>
    <property type="match status" value="1"/>
</dbReference>
<evidence type="ECO:0000259" key="5">
    <source>
        <dbReference type="PROSITE" id="PS50011"/>
    </source>
</evidence>
<dbReference type="EMBL" id="NCKW01002570">
    <property type="protein sequence ID" value="POM77479.1"/>
    <property type="molecule type" value="Genomic_DNA"/>
</dbReference>
<dbReference type="InterPro" id="IPR017441">
    <property type="entry name" value="Protein_kinase_ATP_BS"/>
</dbReference>
<evidence type="ECO:0000256" key="3">
    <source>
        <dbReference type="ARBA" id="ARBA00022840"/>
    </source>
</evidence>
<dbReference type="InterPro" id="IPR001245">
    <property type="entry name" value="Ser-Thr/Tyr_kinase_cat_dom"/>
</dbReference>
<proteinExistence type="predicted"/>
<evidence type="ECO:0000313" key="7">
    <source>
        <dbReference type="Proteomes" id="UP000237271"/>
    </source>
</evidence>
<dbReference type="OrthoDB" id="123333at2759"/>
<sequence>MGCQDPNDRPSLFSIVFELERLSMKNSNGPEVENLNFFTGYKLDKLSEAWRKVRTHMETCDNEEYCRVFDELTSVCKYLKSSTLPTLLAKFYALLTEFYQIIKMSPEEARIVRLSSSRATTTSFYAMHWRIEVLLKTLQGSTDTLTWRNEQWQQQRDDQTKLFVSGVSDAYLLLKDLKTVEERSAFLNVLKTEMENFQSKYTADQLETMKTTYDTIVSKIGTDDLLSLTPEWFIPWYELIIDEWSELGKGGFGSVCRGKWLDSDVVVKQVLLIGDSQDSSDFSNHSLSADASSTEESNMGRTEALVMFRREVEIWFGLSHPHVIRLFGACHVGRPFFVCEYATNGTMIDYLRKHPDQLWTVLLGAALGVQYLHAHGVVHGDLKGNNIVIGSDKKAKVTDFGLKCFSDANANSAAQAKMGPTFESDVYSLGMCIVEALRVVENVEAVKRGEEPQPCLPWGGLDNVVVRYHAKQGVLPRKPTICKGGPWALVKRMCVFEPQKRIKISTVVDEIAMLVAGIDQHIDSSSKVHGWRQKLTKIPIVRRQSVNLHSVSKIIAKTQKQLAKWRYMIIRSGLEFSIYSSLWEHFEHVHGQINDSHSAKCQGIYCSLVAEANEATLKLKKVTSRLKKAKPDVSFLTKATMRCYELERRLEKFCEAYFLVYKP</sequence>
<feature type="domain" description="Protein kinase" evidence="5">
    <location>
        <begin position="241"/>
        <end position="513"/>
    </location>
</feature>
<dbReference type="GO" id="GO:0005524">
    <property type="term" value="F:ATP binding"/>
    <property type="evidence" value="ECO:0007669"/>
    <property type="project" value="UniProtKB-UniRule"/>
</dbReference>
<dbReference type="Proteomes" id="UP000237271">
    <property type="component" value="Unassembled WGS sequence"/>
</dbReference>
<evidence type="ECO:0000313" key="6">
    <source>
        <dbReference type="EMBL" id="POM77479.1"/>
    </source>
</evidence>
<dbReference type="PROSITE" id="PS50011">
    <property type="entry name" value="PROTEIN_KINASE_DOM"/>
    <property type="match status" value="1"/>
</dbReference>
<keyword evidence="2 4" id="KW-0547">Nucleotide-binding</keyword>